<evidence type="ECO:0000313" key="1">
    <source>
        <dbReference type="EMBL" id="QEG37858.1"/>
    </source>
</evidence>
<reference evidence="1 2" key="1">
    <citation type="submission" date="2019-08" db="EMBL/GenBank/DDBJ databases">
        <title>Deep-cultivation of Planctomycetes and their phenomic and genomic characterization uncovers novel biology.</title>
        <authorList>
            <person name="Wiegand S."/>
            <person name="Jogler M."/>
            <person name="Boedeker C."/>
            <person name="Pinto D."/>
            <person name="Vollmers J."/>
            <person name="Rivas-Marin E."/>
            <person name="Kohn T."/>
            <person name="Peeters S.H."/>
            <person name="Heuer A."/>
            <person name="Rast P."/>
            <person name="Oberbeckmann S."/>
            <person name="Bunk B."/>
            <person name="Jeske O."/>
            <person name="Meyerdierks A."/>
            <person name="Storesund J.E."/>
            <person name="Kallscheuer N."/>
            <person name="Luecker S."/>
            <person name="Lage O.M."/>
            <person name="Pohl T."/>
            <person name="Merkel B.J."/>
            <person name="Hornburger P."/>
            <person name="Mueller R.-W."/>
            <person name="Bruemmer F."/>
            <person name="Labrenz M."/>
            <person name="Spormann A.M."/>
            <person name="Op den Camp H."/>
            <person name="Overmann J."/>
            <person name="Amann R."/>
            <person name="Jetten M.S.M."/>
            <person name="Mascher T."/>
            <person name="Medema M.H."/>
            <person name="Devos D.P."/>
            <person name="Kaster A.-K."/>
            <person name="Ovreas L."/>
            <person name="Rohde M."/>
            <person name="Galperin M.Y."/>
            <person name="Jogler C."/>
        </authorList>
    </citation>
    <scope>NUCLEOTIDE SEQUENCE [LARGE SCALE GENOMIC DNA]</scope>
    <source>
        <strain evidence="1 2">Pr1d</strain>
    </source>
</reference>
<gene>
    <name evidence="1" type="ORF">Pr1d_52060</name>
</gene>
<dbReference type="KEGG" id="bgok:Pr1d_52060"/>
<sequence length="41" mass="4729">MGYHQKEMTNDQLEQQLPPSLEIGYWSLAISPPSSPPFRRV</sequence>
<dbReference type="Proteomes" id="UP000323917">
    <property type="component" value="Chromosome"/>
</dbReference>
<organism evidence="1 2">
    <name type="scientific">Bythopirellula goksoeyrii</name>
    <dbReference type="NCBI Taxonomy" id="1400387"/>
    <lineage>
        <taxon>Bacteria</taxon>
        <taxon>Pseudomonadati</taxon>
        <taxon>Planctomycetota</taxon>
        <taxon>Planctomycetia</taxon>
        <taxon>Pirellulales</taxon>
        <taxon>Lacipirellulaceae</taxon>
        <taxon>Bythopirellula</taxon>
    </lineage>
</organism>
<protein>
    <submittedName>
        <fullName evidence="1">Uncharacterized protein</fullName>
    </submittedName>
</protein>
<accession>A0A5B9QFQ9</accession>
<proteinExistence type="predicted"/>
<dbReference type="AlphaFoldDB" id="A0A5B9QFQ9"/>
<dbReference type="EMBL" id="CP042913">
    <property type="protein sequence ID" value="QEG37858.1"/>
    <property type="molecule type" value="Genomic_DNA"/>
</dbReference>
<name>A0A5B9QFQ9_9BACT</name>
<evidence type="ECO:0000313" key="2">
    <source>
        <dbReference type="Proteomes" id="UP000323917"/>
    </source>
</evidence>
<keyword evidence="2" id="KW-1185">Reference proteome</keyword>